<comment type="caution">
    <text evidence="1">The sequence shown here is derived from an EMBL/GenBank/DDBJ whole genome shotgun (WGS) entry which is preliminary data.</text>
</comment>
<organism evidence="1 2">
    <name type="scientific">Portunus trituberculatus</name>
    <name type="common">Swimming crab</name>
    <name type="synonym">Neptunus trituberculatus</name>
    <dbReference type="NCBI Taxonomy" id="210409"/>
    <lineage>
        <taxon>Eukaryota</taxon>
        <taxon>Metazoa</taxon>
        <taxon>Ecdysozoa</taxon>
        <taxon>Arthropoda</taxon>
        <taxon>Crustacea</taxon>
        <taxon>Multicrustacea</taxon>
        <taxon>Malacostraca</taxon>
        <taxon>Eumalacostraca</taxon>
        <taxon>Eucarida</taxon>
        <taxon>Decapoda</taxon>
        <taxon>Pleocyemata</taxon>
        <taxon>Brachyura</taxon>
        <taxon>Eubrachyura</taxon>
        <taxon>Portunoidea</taxon>
        <taxon>Portunidae</taxon>
        <taxon>Portuninae</taxon>
        <taxon>Portunus</taxon>
    </lineage>
</organism>
<dbReference type="EMBL" id="VSRR010110283">
    <property type="protein sequence ID" value="MPC97505.1"/>
    <property type="molecule type" value="Genomic_DNA"/>
</dbReference>
<name>A0A5B7JSG0_PORTR</name>
<dbReference type="AlphaFoldDB" id="A0A5B7JSG0"/>
<keyword evidence="2" id="KW-1185">Reference proteome</keyword>
<gene>
    <name evidence="1" type="ORF">E2C01_092822</name>
</gene>
<evidence type="ECO:0000313" key="1">
    <source>
        <dbReference type="EMBL" id="MPC97505.1"/>
    </source>
</evidence>
<accession>A0A5B7JSG0</accession>
<sequence length="94" mass="10501">MFLSGQIPRHARLTTTGARSSSQDADLSIIISFVRRRGLPEGDAPRRRCFSAALIYSDANNALPRWCLYDGLCCCGRVKPGRCERTSRGMQQRP</sequence>
<dbReference type="Proteomes" id="UP000324222">
    <property type="component" value="Unassembled WGS sequence"/>
</dbReference>
<proteinExistence type="predicted"/>
<reference evidence="1 2" key="1">
    <citation type="submission" date="2019-05" db="EMBL/GenBank/DDBJ databases">
        <title>Another draft genome of Portunus trituberculatus and its Hox gene families provides insights of decapod evolution.</title>
        <authorList>
            <person name="Jeong J.-H."/>
            <person name="Song I."/>
            <person name="Kim S."/>
            <person name="Choi T."/>
            <person name="Kim D."/>
            <person name="Ryu S."/>
            <person name="Kim W."/>
        </authorList>
    </citation>
    <scope>NUCLEOTIDE SEQUENCE [LARGE SCALE GENOMIC DNA]</scope>
    <source>
        <tissue evidence="1">Muscle</tissue>
    </source>
</reference>
<evidence type="ECO:0000313" key="2">
    <source>
        <dbReference type="Proteomes" id="UP000324222"/>
    </source>
</evidence>
<protein>
    <submittedName>
        <fullName evidence="1">Uncharacterized protein</fullName>
    </submittedName>
</protein>